<dbReference type="Pfam" id="PF07715">
    <property type="entry name" value="Plug"/>
    <property type="match status" value="1"/>
</dbReference>
<dbReference type="NCBIfam" id="TIGR04056">
    <property type="entry name" value="OMP_RagA_SusC"/>
    <property type="match status" value="1"/>
</dbReference>
<keyword evidence="5 7" id="KW-0472">Membrane</keyword>
<proteinExistence type="inferred from homology"/>
<dbReference type="STRING" id="490189.SAMN02927903_02507"/>
<evidence type="ECO:0000256" key="4">
    <source>
        <dbReference type="ARBA" id="ARBA00022692"/>
    </source>
</evidence>
<evidence type="ECO:0000256" key="5">
    <source>
        <dbReference type="ARBA" id="ARBA00023136"/>
    </source>
</evidence>
<evidence type="ECO:0000313" key="11">
    <source>
        <dbReference type="Proteomes" id="UP000199354"/>
    </source>
</evidence>
<dbReference type="Gene3D" id="2.170.130.10">
    <property type="entry name" value="TonB-dependent receptor, plug domain"/>
    <property type="match status" value="1"/>
</dbReference>
<comment type="subcellular location">
    <subcellularLocation>
        <location evidence="1 7">Cell outer membrane</location>
        <topology evidence="1 7">Multi-pass membrane protein</topology>
    </subcellularLocation>
</comment>
<dbReference type="InterPro" id="IPR012910">
    <property type="entry name" value="Plug_dom"/>
</dbReference>
<evidence type="ECO:0000256" key="1">
    <source>
        <dbReference type="ARBA" id="ARBA00004571"/>
    </source>
</evidence>
<gene>
    <name evidence="10" type="ORF">SAMN02927903_02507</name>
</gene>
<keyword evidence="8" id="KW-0732">Signal</keyword>
<evidence type="ECO:0000256" key="6">
    <source>
        <dbReference type="ARBA" id="ARBA00023237"/>
    </source>
</evidence>
<dbReference type="InterPro" id="IPR039426">
    <property type="entry name" value="TonB-dep_rcpt-like"/>
</dbReference>
<name>A0A1G5J4S6_9FLAO</name>
<dbReference type="SUPFAM" id="SSF56935">
    <property type="entry name" value="Porins"/>
    <property type="match status" value="1"/>
</dbReference>
<protein>
    <submittedName>
        <fullName evidence="10">TonB-linked outer membrane protein, SusC/RagA family</fullName>
    </submittedName>
</protein>
<dbReference type="InterPro" id="IPR036942">
    <property type="entry name" value="Beta-barrel_TonB_sf"/>
</dbReference>
<evidence type="ECO:0000256" key="2">
    <source>
        <dbReference type="ARBA" id="ARBA00022448"/>
    </source>
</evidence>
<keyword evidence="4 7" id="KW-0812">Transmembrane</keyword>
<sequence>MRSKFKWIFALLLAFSMQFSFAQEKTITGTITDGGLPMPMVNVVNKNTKVGVQSDFDGNYAIKAKTGDVLEFSFVGYSNVLITVAAATKVNVPMKSDAQQLGEVVVTSQGIKKEKKALGYAVTTIKAEEFAAKPSTDVVRALTGKAPGVNIQQTSGLSGSGTNIIIRGYSSITGSNQPLFVVDGIPFNADTNSDGNFLEGATNASSRFLDLDPNNIESISILKGLAATTLYGSAGSKGVVLVTTKSGNTKELNKKMEISVAQSMFMTEISDLPDFQNNYGVGNDNEYRTTFGNWGPSFATRGEGGIGMDGTVDHPYAYYGAGVFPEYLNADGTPKKVAWRPYDNVSPFFTTGTVSTTSVNIGGRAEGTNYNLGVGHTDDTGFIENNNYRRLNLNTGGSTKLGNGFTLSTVMNYVRTDKTAPLTGYGYGSGSVTPSTFATILYTPRNLDLFGLPYEDPNTHESVMYRRDITNPRWLLKNGSDEEAVRRFYGNFTAMYDINSWSNVSYRLALDNYTQSKRYYINKGGNESRDGYMRTTFNENTIFDHTFSYNFNANLDKDQSWTLDGTVGLNSRMEGYDYTYLESYNQFVYGFNEHQNYEEHLGYSDHQNQNIVGLYGSATLGFKKYLFLNVQGRNDWFSSLQKENRSLFYPSASLSFIPSDAFEFMKGSKAVNYLKMRLSYGSSAGFPPPYQTIIGLESATTQFVTPSGETVNYIAPSSRVGNLDLKPELYKELEFGLETKLWNNRIGIDLSLYDKTSTDLIIVRDVDPASGATDRYDNISEMSNKGIELGLSFALFRSDSDGFTWDLSGQFTSNRNRVERLGDGVERFAYAGFTNLGNFAVPGRPLGVIMGSSIMRDGNGNYVVGSDGNYLVNNELTEIGDPNADWRSTVINQISYKNVTFGFQLEYQQGGDIYSNTANALLSRGVTEDTNWDRSRTYVLPGVNVDGNINQIQIGATQYGFNNSGFFIDEQSVFDATNLRLREISLSYDVPKRILEKTPFGRMSISIIGQNLWYKAFNFPEHLNFDPEVMSLGVGNGQGFDYLTGPTAKRYGFNINLTF</sequence>
<feature type="signal peptide" evidence="8">
    <location>
        <begin position="1"/>
        <end position="22"/>
    </location>
</feature>
<dbReference type="Proteomes" id="UP000199354">
    <property type="component" value="Unassembled WGS sequence"/>
</dbReference>
<evidence type="ECO:0000256" key="8">
    <source>
        <dbReference type="SAM" id="SignalP"/>
    </source>
</evidence>
<comment type="similarity">
    <text evidence="7">Belongs to the TonB-dependent receptor family.</text>
</comment>
<dbReference type="InterPro" id="IPR023996">
    <property type="entry name" value="TonB-dep_OMP_SusC/RagA"/>
</dbReference>
<reference evidence="10 11" key="1">
    <citation type="submission" date="2016-10" db="EMBL/GenBank/DDBJ databases">
        <authorList>
            <person name="de Groot N.N."/>
        </authorList>
    </citation>
    <scope>NUCLEOTIDE SEQUENCE [LARGE SCALE GENOMIC DNA]</scope>
    <source>
        <strain evidence="10 11">CGMCC 1.7031</strain>
    </source>
</reference>
<dbReference type="Pfam" id="PF13715">
    <property type="entry name" value="CarbopepD_reg_2"/>
    <property type="match status" value="1"/>
</dbReference>
<keyword evidence="2 7" id="KW-0813">Transport</keyword>
<dbReference type="InterPro" id="IPR037066">
    <property type="entry name" value="Plug_dom_sf"/>
</dbReference>
<accession>A0A1G5J4S6</accession>
<dbReference type="RefSeq" id="WP_091144467.1">
    <property type="nucleotide sequence ID" value="NZ_FMVF01000012.1"/>
</dbReference>
<evidence type="ECO:0000259" key="9">
    <source>
        <dbReference type="Pfam" id="PF07715"/>
    </source>
</evidence>
<dbReference type="AlphaFoldDB" id="A0A1G5J4S6"/>
<keyword evidence="3 7" id="KW-1134">Transmembrane beta strand</keyword>
<evidence type="ECO:0000256" key="7">
    <source>
        <dbReference type="PROSITE-ProRule" id="PRU01360"/>
    </source>
</evidence>
<dbReference type="OrthoDB" id="9768177at2"/>
<evidence type="ECO:0000313" key="10">
    <source>
        <dbReference type="EMBL" id="SCY82688.1"/>
    </source>
</evidence>
<keyword evidence="6 7" id="KW-0998">Cell outer membrane</keyword>
<dbReference type="SUPFAM" id="SSF49464">
    <property type="entry name" value="Carboxypeptidase regulatory domain-like"/>
    <property type="match status" value="1"/>
</dbReference>
<dbReference type="EMBL" id="FMVF01000012">
    <property type="protein sequence ID" value="SCY82688.1"/>
    <property type="molecule type" value="Genomic_DNA"/>
</dbReference>
<feature type="chain" id="PRO_5011734962" evidence="8">
    <location>
        <begin position="23"/>
        <end position="1059"/>
    </location>
</feature>
<keyword evidence="11" id="KW-1185">Reference proteome</keyword>
<dbReference type="InterPro" id="IPR008969">
    <property type="entry name" value="CarboxyPept-like_regulatory"/>
</dbReference>
<evidence type="ECO:0000256" key="3">
    <source>
        <dbReference type="ARBA" id="ARBA00022452"/>
    </source>
</evidence>
<dbReference type="PROSITE" id="PS52016">
    <property type="entry name" value="TONB_DEPENDENT_REC_3"/>
    <property type="match status" value="1"/>
</dbReference>
<organism evidence="10 11">
    <name type="scientific">Flavobacterium caeni</name>
    <dbReference type="NCBI Taxonomy" id="490189"/>
    <lineage>
        <taxon>Bacteria</taxon>
        <taxon>Pseudomonadati</taxon>
        <taxon>Bacteroidota</taxon>
        <taxon>Flavobacteriia</taxon>
        <taxon>Flavobacteriales</taxon>
        <taxon>Flavobacteriaceae</taxon>
        <taxon>Flavobacterium</taxon>
    </lineage>
</organism>
<feature type="domain" description="TonB-dependent receptor plug" evidence="9">
    <location>
        <begin position="116"/>
        <end position="239"/>
    </location>
</feature>
<dbReference type="GO" id="GO:0009279">
    <property type="term" value="C:cell outer membrane"/>
    <property type="evidence" value="ECO:0007669"/>
    <property type="project" value="UniProtKB-SubCell"/>
</dbReference>
<dbReference type="Gene3D" id="2.40.170.20">
    <property type="entry name" value="TonB-dependent receptor, beta-barrel domain"/>
    <property type="match status" value="1"/>
</dbReference>